<proteinExistence type="predicted"/>
<reference evidence="1" key="1">
    <citation type="submission" date="2021-06" db="EMBL/GenBank/DDBJ databases">
        <title>Comparative genomics, transcriptomics and evolutionary studies reveal genomic signatures of adaptation to plant cell wall in hemibiotrophic fungi.</title>
        <authorList>
            <consortium name="DOE Joint Genome Institute"/>
            <person name="Baroncelli R."/>
            <person name="Diaz J.F."/>
            <person name="Benocci T."/>
            <person name="Peng M."/>
            <person name="Battaglia E."/>
            <person name="Haridas S."/>
            <person name="Andreopoulos W."/>
            <person name="Labutti K."/>
            <person name="Pangilinan J."/>
            <person name="Floch G.L."/>
            <person name="Makela M.R."/>
            <person name="Henrissat B."/>
            <person name="Grigoriev I.V."/>
            <person name="Crouch J.A."/>
            <person name="De Vries R.P."/>
            <person name="Sukno S.A."/>
            <person name="Thon M.R."/>
        </authorList>
    </citation>
    <scope>NUCLEOTIDE SEQUENCE</scope>
    <source>
        <strain evidence="1">CBS 102054</strain>
    </source>
</reference>
<dbReference type="RefSeq" id="XP_060443021.1">
    <property type="nucleotide sequence ID" value="XM_060590814.1"/>
</dbReference>
<evidence type="ECO:0000313" key="2">
    <source>
        <dbReference type="Proteomes" id="UP001243989"/>
    </source>
</evidence>
<dbReference type="GeneID" id="85475676"/>
<gene>
    <name evidence="1" type="ORF">BDP81DRAFT_432783</name>
</gene>
<sequence>MKVLGCEASRGIKPLKGECRLQRRPPGRKDFDCCRRSYDLRGFYKRDHRIEEDILNTPLALAYIKTLIARPIQI</sequence>
<dbReference type="EMBL" id="JAHMHQ010000015">
    <property type="protein sequence ID" value="KAK1634414.1"/>
    <property type="molecule type" value="Genomic_DNA"/>
</dbReference>
<dbReference type="Proteomes" id="UP001243989">
    <property type="component" value="Unassembled WGS sequence"/>
</dbReference>
<dbReference type="AlphaFoldDB" id="A0AAI9ZM11"/>
<evidence type="ECO:0000313" key="1">
    <source>
        <dbReference type="EMBL" id="KAK1634414.1"/>
    </source>
</evidence>
<accession>A0AAI9ZM11</accession>
<comment type="caution">
    <text evidence="1">The sequence shown here is derived from an EMBL/GenBank/DDBJ whole genome shotgun (WGS) entry which is preliminary data.</text>
</comment>
<organism evidence="1 2">
    <name type="scientific">Colletotrichum phormii</name>
    <dbReference type="NCBI Taxonomy" id="359342"/>
    <lineage>
        <taxon>Eukaryota</taxon>
        <taxon>Fungi</taxon>
        <taxon>Dikarya</taxon>
        <taxon>Ascomycota</taxon>
        <taxon>Pezizomycotina</taxon>
        <taxon>Sordariomycetes</taxon>
        <taxon>Hypocreomycetidae</taxon>
        <taxon>Glomerellales</taxon>
        <taxon>Glomerellaceae</taxon>
        <taxon>Colletotrichum</taxon>
        <taxon>Colletotrichum acutatum species complex</taxon>
    </lineage>
</organism>
<keyword evidence="2" id="KW-1185">Reference proteome</keyword>
<protein>
    <submittedName>
        <fullName evidence="1">Uncharacterized protein</fullName>
    </submittedName>
</protein>
<name>A0AAI9ZM11_9PEZI</name>